<keyword evidence="1" id="KW-1133">Transmembrane helix</keyword>
<organism evidence="2 3">
    <name type="scientific">Arcicella rigui</name>
    <dbReference type="NCBI Taxonomy" id="797020"/>
    <lineage>
        <taxon>Bacteria</taxon>
        <taxon>Pseudomonadati</taxon>
        <taxon>Bacteroidota</taxon>
        <taxon>Cytophagia</taxon>
        <taxon>Cytophagales</taxon>
        <taxon>Flectobacillaceae</taxon>
        <taxon>Arcicella</taxon>
    </lineage>
</organism>
<feature type="transmembrane region" description="Helical" evidence="1">
    <location>
        <begin position="151"/>
        <end position="171"/>
    </location>
</feature>
<protein>
    <recommendedName>
        <fullName evidence="4">ABC transporter permease</fullName>
    </recommendedName>
</protein>
<keyword evidence="1" id="KW-0472">Membrane</keyword>
<evidence type="ECO:0000313" key="3">
    <source>
        <dbReference type="Proteomes" id="UP001302949"/>
    </source>
</evidence>
<dbReference type="RefSeq" id="WP_323296740.1">
    <property type="nucleotide sequence ID" value="NZ_JAYFUM010000010.1"/>
</dbReference>
<keyword evidence="3" id="KW-1185">Reference proteome</keyword>
<gene>
    <name evidence="2" type="ORF">VB248_10590</name>
</gene>
<sequence length="257" mass="29757">MNNIFNYDRFSLLVRRQWTENKLILLMSIVIYASITAVFYAINMDIENGKYINKGVQVAMFNIGLFGGGTLFANYIFKDFSNNIQTMSFLMTPASHFEKLCTGLFYALIAFPIALAFVFGIVDFAFVNFSGNPENEVLFTTILKDYLDYKFLVYIWISLQVFILLGTIYFGRMSYIKTLFTGFIIIVAFGLVEYLLFKIIIGSDQQHDRYINLSSENKKELSASFNFLFEASKFSFYYLLSPFLAVITYFKLKEKEV</sequence>
<comment type="caution">
    <text evidence="2">The sequence shown here is derived from an EMBL/GenBank/DDBJ whole genome shotgun (WGS) entry which is preliminary data.</text>
</comment>
<feature type="transmembrane region" description="Helical" evidence="1">
    <location>
        <begin position="178"/>
        <end position="201"/>
    </location>
</feature>
<accession>A0ABU5QAI3</accession>
<dbReference type="EMBL" id="JAYFUM010000010">
    <property type="protein sequence ID" value="MEA5139587.1"/>
    <property type="molecule type" value="Genomic_DNA"/>
</dbReference>
<feature type="transmembrane region" description="Helical" evidence="1">
    <location>
        <begin position="23"/>
        <end position="43"/>
    </location>
</feature>
<proteinExistence type="predicted"/>
<evidence type="ECO:0000313" key="2">
    <source>
        <dbReference type="EMBL" id="MEA5139587.1"/>
    </source>
</evidence>
<dbReference type="Proteomes" id="UP001302949">
    <property type="component" value="Unassembled WGS sequence"/>
</dbReference>
<feature type="transmembrane region" description="Helical" evidence="1">
    <location>
        <begin position="234"/>
        <end position="252"/>
    </location>
</feature>
<evidence type="ECO:0000256" key="1">
    <source>
        <dbReference type="SAM" id="Phobius"/>
    </source>
</evidence>
<reference evidence="2 3" key="1">
    <citation type="submission" date="2023-12" db="EMBL/GenBank/DDBJ databases">
        <title>Novel species of the genus Arcicella isolated from rivers.</title>
        <authorList>
            <person name="Lu H."/>
        </authorList>
    </citation>
    <scope>NUCLEOTIDE SEQUENCE [LARGE SCALE GENOMIC DNA]</scope>
    <source>
        <strain evidence="2 3">KCTC 23307</strain>
    </source>
</reference>
<name>A0ABU5QAI3_9BACT</name>
<keyword evidence="1" id="KW-0812">Transmembrane</keyword>
<feature type="transmembrane region" description="Helical" evidence="1">
    <location>
        <begin position="104"/>
        <end position="131"/>
    </location>
</feature>
<evidence type="ECO:0008006" key="4">
    <source>
        <dbReference type="Google" id="ProtNLM"/>
    </source>
</evidence>
<feature type="transmembrane region" description="Helical" evidence="1">
    <location>
        <begin position="55"/>
        <end position="77"/>
    </location>
</feature>